<dbReference type="InterPro" id="IPR015422">
    <property type="entry name" value="PyrdxlP-dep_Trfase_small"/>
</dbReference>
<dbReference type="InterPro" id="IPR049704">
    <property type="entry name" value="Aminotrans_3_PPA_site"/>
</dbReference>
<dbReference type="InterPro" id="IPR005814">
    <property type="entry name" value="Aminotrans_3"/>
</dbReference>
<dbReference type="EMBL" id="JBHTCO010000010">
    <property type="protein sequence ID" value="MFC7393174.1"/>
    <property type="molecule type" value="Genomic_DNA"/>
</dbReference>
<keyword evidence="4" id="KW-0032">Aminotransferase</keyword>
<dbReference type="PANTHER" id="PTHR43094">
    <property type="entry name" value="AMINOTRANSFERASE"/>
    <property type="match status" value="1"/>
</dbReference>
<keyword evidence="4" id="KW-0808">Transferase</keyword>
<keyword evidence="5" id="KW-1185">Reference proteome</keyword>
<reference evidence="5" key="1">
    <citation type="journal article" date="2019" name="Int. J. Syst. Evol. Microbiol.">
        <title>The Global Catalogue of Microorganisms (GCM) 10K type strain sequencing project: providing services to taxonomists for standard genome sequencing and annotation.</title>
        <authorList>
            <consortium name="The Broad Institute Genomics Platform"/>
            <consortium name="The Broad Institute Genome Sequencing Center for Infectious Disease"/>
            <person name="Wu L."/>
            <person name="Ma J."/>
        </authorList>
    </citation>
    <scope>NUCLEOTIDE SEQUENCE [LARGE SCALE GENOMIC DNA]</scope>
    <source>
        <strain evidence="5">CGMCC 1.16305</strain>
    </source>
</reference>
<protein>
    <submittedName>
        <fullName evidence="4">Aspartate aminotransferase family protein</fullName>
    </submittedName>
</protein>
<dbReference type="Proteomes" id="UP001596505">
    <property type="component" value="Unassembled WGS sequence"/>
</dbReference>
<dbReference type="SUPFAM" id="SSF53383">
    <property type="entry name" value="PLP-dependent transferases"/>
    <property type="match status" value="1"/>
</dbReference>
<evidence type="ECO:0000313" key="5">
    <source>
        <dbReference type="Proteomes" id="UP001596505"/>
    </source>
</evidence>
<evidence type="ECO:0000256" key="2">
    <source>
        <dbReference type="ARBA" id="ARBA00022898"/>
    </source>
</evidence>
<dbReference type="Gene3D" id="3.40.640.10">
    <property type="entry name" value="Type I PLP-dependent aspartate aminotransferase-like (Major domain)"/>
    <property type="match status" value="1"/>
</dbReference>
<keyword evidence="2 3" id="KW-0663">Pyridoxal phosphate</keyword>
<evidence type="ECO:0000256" key="1">
    <source>
        <dbReference type="ARBA" id="ARBA00008954"/>
    </source>
</evidence>
<dbReference type="InterPro" id="IPR015421">
    <property type="entry name" value="PyrdxlP-dep_Trfase_major"/>
</dbReference>
<dbReference type="GO" id="GO:0008483">
    <property type="term" value="F:transaminase activity"/>
    <property type="evidence" value="ECO:0007669"/>
    <property type="project" value="UniProtKB-KW"/>
</dbReference>
<dbReference type="InterPro" id="IPR015424">
    <property type="entry name" value="PyrdxlP-dep_Trfase"/>
</dbReference>
<comment type="caution">
    <text evidence="4">The sequence shown here is derived from an EMBL/GenBank/DDBJ whole genome shotgun (WGS) entry which is preliminary data.</text>
</comment>
<comment type="similarity">
    <text evidence="1 3">Belongs to the class-III pyridoxal-phosphate-dependent aminotransferase family.</text>
</comment>
<dbReference type="PIRSF" id="PIRSF000521">
    <property type="entry name" value="Transaminase_4ab_Lys_Orn"/>
    <property type="match status" value="1"/>
</dbReference>
<sequence>MANLSQGISKVDELKELDKKYYLHPTTVPKAFIENGPKIIFSEGNGIRVKDINGDTYIDGVSMLWNVNLGHGQKELADAARKQMTKLAYGSSFYGYSNEPAVRLAEKVVSLAPGHLSAIYYTSGGSESNDTAFKLARFYWHLKGKPNKKKIISISNSYHGATIGAGTATGIDAFHSFAGSKDSDVIHAKAHLTNCESGDKSDPNYEKSIRYTIEKEGSDAIAAVIMEPVQGAGGIHIAPDGYLKAVKNLCEENNILFIADEVICGFGRTGKMFGVENWDVVPDLMSVAKGITSGYSQLGGVLMSEEIRNTLVEYDQILGHGFTYSGHPTACAVGLKNLEIIERDHIVENVKNMEQELKKGFKYLEENHVNVTKTRALGLISGFDLQQDRDADIPFDQSIRAAQEVAEECYKRKLILRTADFEEGKNIIAIAPPLITTKEDIEEIINIIDEAITAFEKKIK</sequence>
<dbReference type="Gene3D" id="3.90.1150.10">
    <property type="entry name" value="Aspartate Aminotransferase, domain 1"/>
    <property type="match status" value="1"/>
</dbReference>
<dbReference type="RefSeq" id="WP_380965629.1">
    <property type="nucleotide sequence ID" value="NZ_JBHTCO010000010.1"/>
</dbReference>
<dbReference type="PROSITE" id="PS00600">
    <property type="entry name" value="AA_TRANSFER_CLASS_3"/>
    <property type="match status" value="1"/>
</dbReference>
<dbReference type="CDD" id="cd00610">
    <property type="entry name" value="OAT_like"/>
    <property type="match status" value="1"/>
</dbReference>
<organism evidence="4 5">
    <name type="scientific">Scopulibacillus cellulosilyticus</name>
    <dbReference type="NCBI Taxonomy" id="2665665"/>
    <lineage>
        <taxon>Bacteria</taxon>
        <taxon>Bacillati</taxon>
        <taxon>Bacillota</taxon>
        <taxon>Bacilli</taxon>
        <taxon>Bacillales</taxon>
        <taxon>Sporolactobacillaceae</taxon>
        <taxon>Scopulibacillus</taxon>
    </lineage>
</organism>
<name>A0ABW2PVK5_9BACL</name>
<accession>A0ABW2PVK5</accession>
<evidence type="ECO:0000256" key="3">
    <source>
        <dbReference type="RuleBase" id="RU003560"/>
    </source>
</evidence>
<dbReference type="Pfam" id="PF00202">
    <property type="entry name" value="Aminotran_3"/>
    <property type="match status" value="1"/>
</dbReference>
<dbReference type="PANTHER" id="PTHR43094:SF1">
    <property type="entry name" value="AMINOTRANSFERASE CLASS-III"/>
    <property type="match status" value="1"/>
</dbReference>
<gene>
    <name evidence="4" type="ORF">ACFQRG_09370</name>
</gene>
<evidence type="ECO:0000313" key="4">
    <source>
        <dbReference type="EMBL" id="MFC7393174.1"/>
    </source>
</evidence>
<proteinExistence type="inferred from homology"/>